<dbReference type="EMBL" id="CP159373">
    <property type="protein sequence ID" value="XCN71811.1"/>
    <property type="molecule type" value="Genomic_DNA"/>
</dbReference>
<organism evidence="6">
    <name type="scientific">Candidatus Electrothrix aestuarii</name>
    <dbReference type="NCBI Taxonomy" id="3062594"/>
    <lineage>
        <taxon>Bacteria</taxon>
        <taxon>Pseudomonadati</taxon>
        <taxon>Thermodesulfobacteriota</taxon>
        <taxon>Desulfobulbia</taxon>
        <taxon>Desulfobulbales</taxon>
        <taxon>Desulfobulbaceae</taxon>
        <taxon>Candidatus Electrothrix</taxon>
    </lineage>
</organism>
<dbReference type="SUPFAM" id="SSF53383">
    <property type="entry name" value="PLP-dependent transferases"/>
    <property type="match status" value="1"/>
</dbReference>
<keyword evidence="6" id="KW-0808">Transferase</keyword>
<evidence type="ECO:0000256" key="3">
    <source>
        <dbReference type="PIRSR" id="PIRSR000390-1"/>
    </source>
</evidence>
<comment type="similarity">
    <text evidence="2 5">Belongs to the DegT/DnrJ/EryC1 family.</text>
</comment>
<keyword evidence="6" id="KW-0032">Aminotransferase</keyword>
<dbReference type="GO" id="GO:0008483">
    <property type="term" value="F:transaminase activity"/>
    <property type="evidence" value="ECO:0007669"/>
    <property type="project" value="UniProtKB-KW"/>
</dbReference>
<dbReference type="PANTHER" id="PTHR30244:SF36">
    <property type="entry name" value="3-OXO-GLUCOSE-6-PHOSPHATE:GLUTAMATE AMINOTRANSFERASE"/>
    <property type="match status" value="1"/>
</dbReference>
<feature type="modified residue" description="N6-(pyridoxal phosphate)lysine" evidence="4">
    <location>
        <position position="186"/>
    </location>
</feature>
<evidence type="ECO:0000256" key="4">
    <source>
        <dbReference type="PIRSR" id="PIRSR000390-2"/>
    </source>
</evidence>
<dbReference type="AlphaFoldDB" id="A0AAU8LRY6"/>
<dbReference type="GO" id="GO:0000271">
    <property type="term" value="P:polysaccharide biosynthetic process"/>
    <property type="evidence" value="ECO:0007669"/>
    <property type="project" value="TreeGrafter"/>
</dbReference>
<dbReference type="Pfam" id="PF01041">
    <property type="entry name" value="DegT_DnrJ_EryC1"/>
    <property type="match status" value="1"/>
</dbReference>
<dbReference type="Gene3D" id="3.40.640.10">
    <property type="entry name" value="Type I PLP-dependent aspartate aminotransferase-like (Major domain)"/>
    <property type="match status" value="1"/>
</dbReference>
<dbReference type="PIRSF" id="PIRSF000390">
    <property type="entry name" value="PLP_StrS"/>
    <property type="match status" value="1"/>
</dbReference>
<evidence type="ECO:0000256" key="1">
    <source>
        <dbReference type="ARBA" id="ARBA00022898"/>
    </source>
</evidence>
<dbReference type="PANTHER" id="PTHR30244">
    <property type="entry name" value="TRANSAMINASE"/>
    <property type="match status" value="1"/>
</dbReference>
<sequence>MKIPFLDLNAAYLELQSEIESAVINSLQSGRYILGPDVEKFEKNFATYCETAYCIGVGNGLDALTLALLAMDVEEGDEVIVPSNTFIATWLAVSRCGAIPVPVEPNEDTYCIEAGNVENAVTSKTKAVVPVHLYGHPVNMDSLLTVAKKYNLRVLEDAAQAHGACYKGKRIGGHGDAAAWSFYPGKNLGALGDAGGVTTNDTELAEKIKALRNYGSKKKYVHQFQGYNSRLDSIQAAVLSVKLRYLDRWNARRIKKAERYHETLIGTELKLPSVQYKWASPVWHQYVVRSTHRNKLRSYLSEHGIDTIVHYPIPPHLQQAYKNDGYYKRGELLATEEMANEVLSLPIGPHLSEKYQEHIIKALLDFYL</sequence>
<evidence type="ECO:0000256" key="5">
    <source>
        <dbReference type="RuleBase" id="RU004508"/>
    </source>
</evidence>
<evidence type="ECO:0000313" key="6">
    <source>
        <dbReference type="EMBL" id="XCN71811.1"/>
    </source>
</evidence>
<feature type="active site" description="Proton acceptor" evidence="3">
    <location>
        <position position="186"/>
    </location>
</feature>
<reference evidence="6" key="2">
    <citation type="submission" date="2024-06" db="EMBL/GenBank/DDBJ databases">
        <authorList>
            <person name="Plum-Jensen L.E."/>
            <person name="Schramm A."/>
            <person name="Marshall I.P.G."/>
        </authorList>
    </citation>
    <scope>NUCLEOTIDE SEQUENCE</scope>
    <source>
        <strain evidence="6">Rat1</strain>
    </source>
</reference>
<dbReference type="GO" id="GO:0030170">
    <property type="term" value="F:pyridoxal phosphate binding"/>
    <property type="evidence" value="ECO:0007669"/>
    <property type="project" value="TreeGrafter"/>
</dbReference>
<proteinExistence type="inferred from homology"/>
<reference evidence="6" key="1">
    <citation type="journal article" date="2024" name="Syst. Appl. Microbiol.">
        <title>First single-strain enrichments of Electrothrix cable bacteria, description of E. aestuarii sp. nov. and E. rattekaaiensis sp. nov., and proposal of a cable bacteria taxonomy following the rules of the SeqCode.</title>
        <authorList>
            <person name="Plum-Jensen L.E."/>
            <person name="Schramm A."/>
            <person name="Marshall I.P.G."/>
        </authorList>
    </citation>
    <scope>NUCLEOTIDE SEQUENCE</scope>
    <source>
        <strain evidence="6">Rat1</strain>
    </source>
</reference>
<dbReference type="InterPro" id="IPR015421">
    <property type="entry name" value="PyrdxlP-dep_Trfase_major"/>
</dbReference>
<dbReference type="KEGG" id="eaj:Q3M24_16065"/>
<dbReference type="Gene3D" id="3.90.1150.10">
    <property type="entry name" value="Aspartate Aminotransferase, domain 1"/>
    <property type="match status" value="1"/>
</dbReference>
<evidence type="ECO:0000256" key="2">
    <source>
        <dbReference type="ARBA" id="ARBA00037999"/>
    </source>
</evidence>
<dbReference type="InterPro" id="IPR000653">
    <property type="entry name" value="DegT/StrS_aminotransferase"/>
</dbReference>
<name>A0AAU8LRY6_9BACT</name>
<gene>
    <name evidence="6" type="ORF">Q3M24_16065</name>
</gene>
<dbReference type="CDD" id="cd00616">
    <property type="entry name" value="AHBA_syn"/>
    <property type="match status" value="1"/>
</dbReference>
<dbReference type="InterPro" id="IPR015424">
    <property type="entry name" value="PyrdxlP-dep_Trfase"/>
</dbReference>
<protein>
    <submittedName>
        <fullName evidence="6">DegT/DnrJ/EryC1/StrS family aminotransferase</fullName>
        <ecNumber evidence="6">2.6.1.-</ecNumber>
    </submittedName>
</protein>
<dbReference type="FunFam" id="3.40.640.10:FF:000089">
    <property type="entry name" value="Aminotransferase, DegT/DnrJ/EryC1/StrS family"/>
    <property type="match status" value="1"/>
</dbReference>
<dbReference type="InterPro" id="IPR015422">
    <property type="entry name" value="PyrdxlP-dep_Trfase_small"/>
</dbReference>
<dbReference type="EC" id="2.6.1.-" evidence="6"/>
<keyword evidence="1 4" id="KW-0663">Pyridoxal phosphate</keyword>
<accession>A0AAU8LRY6</accession>